<feature type="region of interest" description="Disordered" evidence="1">
    <location>
        <begin position="718"/>
        <end position="742"/>
    </location>
</feature>
<feature type="compositionally biased region" description="Polar residues" evidence="1">
    <location>
        <begin position="121"/>
        <end position="136"/>
    </location>
</feature>
<dbReference type="PANTHER" id="PTHR36380">
    <property type="entry name" value="BNAA03G58330D PROTEIN"/>
    <property type="match status" value="1"/>
</dbReference>
<dbReference type="PANTHER" id="PTHR36380:SF1">
    <property type="entry name" value="OS01G0755100 PROTEIN"/>
    <property type="match status" value="1"/>
</dbReference>
<evidence type="ECO:0000313" key="2">
    <source>
        <dbReference type="EMBL" id="PTQ45357.1"/>
    </source>
</evidence>
<accession>A0A2R6XGW7</accession>
<feature type="compositionally biased region" description="Basic and acidic residues" evidence="1">
    <location>
        <begin position="464"/>
        <end position="473"/>
    </location>
</feature>
<feature type="region of interest" description="Disordered" evidence="1">
    <location>
        <begin position="449"/>
        <end position="481"/>
    </location>
</feature>
<feature type="compositionally biased region" description="Polar residues" evidence="1">
    <location>
        <begin position="212"/>
        <end position="234"/>
    </location>
</feature>
<dbReference type="Gramene" id="Mp2g08640.1">
    <property type="protein sequence ID" value="Mp2g08640.1.cds"/>
    <property type="gene ID" value="Mp2g08640"/>
</dbReference>
<sequence>MAERSSSTIFDDDMDDDFLSWIPSNVMARDKSLKIDEGPPVKAKRKQFISPKIDVDLDFEMPSFEIDLAALEFNPPPKSQPAKSQNLDGNDEFSFDISGSENTILQPSREIRVDSPGPSRKSVNNSVPQEVSSLSDTYVPVPESKSSQRKSEDTAAFEEPGVKNDSSSEVKNAPVVSKEDCRSAAQVICNPSKNITESICEGHESEHMNGDGSDSLSPNTKRASWDQSTSSSHLSKFHKPELPLRSENHSAILSAQENLKQSEAMKLAQITCHPSRPDGKVTTDLQLLNVKTLEYCPPGEGESIKMKEDHTRLNDPSSTPVREKQCLFNEGGAPQGSQTGANPKDRYTEAEDELDVETSVRENTVPIQSCDHGIGETMIDNSLNESKRPQQSHISKMPDNAAPSVDSEKTNVQEKVVADPIEGAPVVKSVYFEKKTLQTLPQVSTNGVMKTECRPRGDNVTSLHKLDGSEPVRDSGNNSFSRNDLIKEPKVVEDLVVANTDASVDNEVGPKCSIDIPKTTHISKENRGKSDKGRGVNKLKRKLTNENKNNDQRQVRCQTDAKVTPKRDETKQVYILNTNFPAACLNASSSPRFALESTTLRKGKKSVKNVKSNKPATWIERLQSSAKLPLGGLQSRTAKQVKTDSSKDRHGAAELVRINNIDTNRMRSNTAFQFNQGIQPTHHSNVTAEPSNLPPKKTAEQELNHAGATTQENIMEARTMEESQQSRADAETTTAQVQSSEDLLLSERRGLIEQANLYSDKLEEMMRTLRMLNCDAKDLIVRALVCNNKLLMMQSPMNEEIIQNLKASILETLNIEGCPAEFL</sequence>
<name>A0A2R6XGW7_MARPO</name>
<proteinExistence type="predicted"/>
<organism evidence="2 3">
    <name type="scientific">Marchantia polymorpha</name>
    <name type="common">Common liverwort</name>
    <name type="synonym">Marchantia aquatica</name>
    <dbReference type="NCBI Taxonomy" id="3197"/>
    <lineage>
        <taxon>Eukaryota</taxon>
        <taxon>Viridiplantae</taxon>
        <taxon>Streptophyta</taxon>
        <taxon>Embryophyta</taxon>
        <taxon>Marchantiophyta</taxon>
        <taxon>Marchantiopsida</taxon>
        <taxon>Marchantiidae</taxon>
        <taxon>Marchantiales</taxon>
        <taxon>Marchantiaceae</taxon>
        <taxon>Marchantia</taxon>
    </lineage>
</organism>
<feature type="region of interest" description="Disordered" evidence="1">
    <location>
        <begin position="513"/>
        <end position="553"/>
    </location>
</feature>
<feature type="compositionally biased region" description="Polar residues" evidence="1">
    <location>
        <begin position="722"/>
        <end position="741"/>
    </location>
</feature>
<dbReference type="InterPro" id="IPR038777">
    <property type="entry name" value="At4g18490-like"/>
</dbReference>
<protein>
    <submittedName>
        <fullName evidence="2">Uncharacterized protein</fullName>
    </submittedName>
</protein>
<feature type="compositionally biased region" description="Polar residues" evidence="1">
    <location>
        <begin position="97"/>
        <end position="106"/>
    </location>
</feature>
<feature type="compositionally biased region" description="Polar residues" evidence="1">
    <location>
        <begin position="385"/>
        <end position="394"/>
    </location>
</feature>
<feature type="region of interest" description="Disordered" evidence="1">
    <location>
        <begin position="385"/>
        <end position="407"/>
    </location>
</feature>
<keyword evidence="3" id="KW-1185">Reference proteome</keyword>
<feature type="region of interest" description="Disordered" evidence="1">
    <location>
        <begin position="203"/>
        <end position="243"/>
    </location>
</feature>
<reference evidence="3" key="1">
    <citation type="journal article" date="2017" name="Cell">
        <title>Insights into land plant evolution garnered from the Marchantia polymorpha genome.</title>
        <authorList>
            <person name="Bowman J.L."/>
            <person name="Kohchi T."/>
            <person name="Yamato K.T."/>
            <person name="Jenkins J."/>
            <person name="Shu S."/>
            <person name="Ishizaki K."/>
            <person name="Yamaoka S."/>
            <person name="Nishihama R."/>
            <person name="Nakamura Y."/>
            <person name="Berger F."/>
            <person name="Adam C."/>
            <person name="Aki S.S."/>
            <person name="Althoff F."/>
            <person name="Araki T."/>
            <person name="Arteaga-Vazquez M.A."/>
            <person name="Balasubrmanian S."/>
            <person name="Barry K."/>
            <person name="Bauer D."/>
            <person name="Boehm C.R."/>
            <person name="Briginshaw L."/>
            <person name="Caballero-Perez J."/>
            <person name="Catarino B."/>
            <person name="Chen F."/>
            <person name="Chiyoda S."/>
            <person name="Chovatia M."/>
            <person name="Davies K.M."/>
            <person name="Delmans M."/>
            <person name="Demura T."/>
            <person name="Dierschke T."/>
            <person name="Dolan L."/>
            <person name="Dorantes-Acosta A.E."/>
            <person name="Eklund D.M."/>
            <person name="Florent S.N."/>
            <person name="Flores-Sandoval E."/>
            <person name="Fujiyama A."/>
            <person name="Fukuzawa H."/>
            <person name="Galik B."/>
            <person name="Grimanelli D."/>
            <person name="Grimwood J."/>
            <person name="Grossniklaus U."/>
            <person name="Hamada T."/>
            <person name="Haseloff J."/>
            <person name="Hetherington A.J."/>
            <person name="Higo A."/>
            <person name="Hirakawa Y."/>
            <person name="Hundley H.N."/>
            <person name="Ikeda Y."/>
            <person name="Inoue K."/>
            <person name="Inoue S.I."/>
            <person name="Ishida S."/>
            <person name="Jia Q."/>
            <person name="Kakita M."/>
            <person name="Kanazawa T."/>
            <person name="Kawai Y."/>
            <person name="Kawashima T."/>
            <person name="Kennedy M."/>
            <person name="Kinose K."/>
            <person name="Kinoshita T."/>
            <person name="Kohara Y."/>
            <person name="Koide E."/>
            <person name="Komatsu K."/>
            <person name="Kopischke S."/>
            <person name="Kubo M."/>
            <person name="Kyozuka J."/>
            <person name="Lagercrantz U."/>
            <person name="Lin S.S."/>
            <person name="Lindquist E."/>
            <person name="Lipzen A.M."/>
            <person name="Lu C.W."/>
            <person name="De Luna E."/>
            <person name="Martienssen R.A."/>
            <person name="Minamino N."/>
            <person name="Mizutani M."/>
            <person name="Mizutani M."/>
            <person name="Mochizuki N."/>
            <person name="Monte I."/>
            <person name="Mosher R."/>
            <person name="Nagasaki H."/>
            <person name="Nakagami H."/>
            <person name="Naramoto S."/>
            <person name="Nishitani K."/>
            <person name="Ohtani M."/>
            <person name="Okamoto T."/>
            <person name="Okumura M."/>
            <person name="Phillips J."/>
            <person name="Pollak B."/>
            <person name="Reinders A."/>
            <person name="Rovekamp M."/>
            <person name="Sano R."/>
            <person name="Sawa S."/>
            <person name="Schmid M.W."/>
            <person name="Shirakawa M."/>
            <person name="Solano R."/>
            <person name="Spunde A."/>
            <person name="Suetsugu N."/>
            <person name="Sugano S."/>
            <person name="Sugiyama A."/>
            <person name="Sun R."/>
            <person name="Suzuki Y."/>
            <person name="Takenaka M."/>
            <person name="Takezawa D."/>
            <person name="Tomogane H."/>
            <person name="Tsuzuki M."/>
            <person name="Ueda T."/>
            <person name="Umeda M."/>
            <person name="Ward J.M."/>
            <person name="Watanabe Y."/>
            <person name="Yazaki K."/>
            <person name="Yokoyama R."/>
            <person name="Yoshitake Y."/>
            <person name="Yotsui I."/>
            <person name="Zachgo S."/>
            <person name="Schmutz J."/>
        </authorList>
    </citation>
    <scope>NUCLEOTIDE SEQUENCE [LARGE SCALE GENOMIC DNA]</scope>
    <source>
        <strain evidence="3">Tak-1</strain>
    </source>
</reference>
<evidence type="ECO:0000256" key="1">
    <source>
        <dbReference type="SAM" id="MobiDB-lite"/>
    </source>
</evidence>
<evidence type="ECO:0000313" key="3">
    <source>
        <dbReference type="Proteomes" id="UP000244005"/>
    </source>
</evidence>
<feature type="compositionally biased region" description="Basic and acidic residues" evidence="1">
    <location>
        <begin position="543"/>
        <end position="553"/>
    </location>
</feature>
<dbReference type="OrthoDB" id="602706at2759"/>
<feature type="region of interest" description="Disordered" evidence="1">
    <location>
        <begin position="300"/>
        <end position="349"/>
    </location>
</feature>
<dbReference type="AlphaFoldDB" id="A0A2R6XGW7"/>
<feature type="region of interest" description="Disordered" evidence="1">
    <location>
        <begin position="72"/>
        <end position="177"/>
    </location>
</feature>
<feature type="compositionally biased region" description="Basic and acidic residues" evidence="1">
    <location>
        <begin position="302"/>
        <end position="313"/>
    </location>
</feature>
<dbReference type="EMBL" id="KZ772687">
    <property type="protein sequence ID" value="PTQ45357.1"/>
    <property type="molecule type" value="Genomic_DNA"/>
</dbReference>
<gene>
    <name evidence="2" type="ORF">MARPO_0015s0149</name>
</gene>
<feature type="compositionally biased region" description="Basic and acidic residues" evidence="1">
    <location>
        <begin position="522"/>
        <end position="534"/>
    </location>
</feature>
<dbReference type="Proteomes" id="UP000244005">
    <property type="component" value="Unassembled WGS sequence"/>
</dbReference>